<feature type="region of interest" description="Disordered" evidence="1">
    <location>
        <begin position="33"/>
        <end position="72"/>
    </location>
</feature>
<evidence type="ECO:0000313" key="4">
    <source>
        <dbReference type="Proteomes" id="UP000050465"/>
    </source>
</evidence>
<evidence type="ECO:0000313" key="3">
    <source>
        <dbReference type="EMBL" id="KPQ37575.1"/>
    </source>
</evidence>
<dbReference type="AlphaFoldDB" id="A0A0P8A3I9"/>
<gene>
    <name evidence="3" type="ORF">HLUCCA11_00570</name>
</gene>
<dbReference type="GO" id="GO:0003677">
    <property type="term" value="F:DNA binding"/>
    <property type="evidence" value="ECO:0007669"/>
    <property type="project" value="InterPro"/>
</dbReference>
<evidence type="ECO:0000256" key="1">
    <source>
        <dbReference type="SAM" id="MobiDB-lite"/>
    </source>
</evidence>
<dbReference type="InterPro" id="IPR002686">
    <property type="entry name" value="Transposase_17"/>
</dbReference>
<feature type="compositionally biased region" description="Low complexity" evidence="1">
    <location>
        <begin position="40"/>
        <end position="49"/>
    </location>
</feature>
<dbReference type="Proteomes" id="UP000050465">
    <property type="component" value="Unassembled WGS sequence"/>
</dbReference>
<comment type="caution">
    <text evidence="3">The sequence shown here is derived from an EMBL/GenBank/DDBJ whole genome shotgun (WGS) entry which is preliminary data.</text>
</comment>
<reference evidence="3 4" key="1">
    <citation type="submission" date="2015-09" db="EMBL/GenBank/DDBJ databases">
        <title>Identification and resolution of microdiversity through metagenomic sequencing of parallel consortia.</title>
        <authorList>
            <person name="Nelson W.C."/>
            <person name="Romine M.F."/>
            <person name="Lindemann S.R."/>
        </authorList>
    </citation>
    <scope>NUCLEOTIDE SEQUENCE [LARGE SCALE GENOMIC DNA]</scope>
    <source>
        <strain evidence="3">Ana</strain>
    </source>
</reference>
<feature type="domain" description="Transposase IS200-like" evidence="2">
    <location>
        <begin position="13"/>
        <end position="204"/>
    </location>
</feature>
<dbReference type="InterPro" id="IPR036515">
    <property type="entry name" value="Transposase_17_sf"/>
</dbReference>
<organism evidence="3 4">
    <name type="scientific">Phormidesmis priestleyi Ana</name>
    <dbReference type="NCBI Taxonomy" id="1666911"/>
    <lineage>
        <taxon>Bacteria</taxon>
        <taxon>Bacillati</taxon>
        <taxon>Cyanobacteriota</taxon>
        <taxon>Cyanophyceae</taxon>
        <taxon>Leptolyngbyales</taxon>
        <taxon>Leptolyngbyaceae</taxon>
        <taxon>Phormidesmis</taxon>
    </lineage>
</organism>
<dbReference type="SMART" id="SM01321">
    <property type="entry name" value="Y1_Tnp"/>
    <property type="match status" value="1"/>
</dbReference>
<protein>
    <submittedName>
        <fullName evidence="3">Transposase IS200 like</fullName>
    </submittedName>
</protein>
<proteinExistence type="predicted"/>
<dbReference type="Gene3D" id="3.30.70.1290">
    <property type="entry name" value="Transposase IS200-like"/>
    <property type="match status" value="1"/>
</dbReference>
<dbReference type="STRING" id="1666911.HLUCCA11_00570"/>
<sequence length="218" mass="24135">MIKNSRLNNIPSVEAALYYVQLKTHNSRSLFVPSADHLSTNKTSTSSSNPLQNEQNDDLADSLNSGLNNDQREQQTQATALLLAQVVADEILVAARHWEIALDQWVILPDELQALVYLPSHPDDLLARSLTPVTTHRLDPRTVGKRKQGPGKPRALTSFIAGFKAASAKRINLLRNQPGSPVWQRSYSEQLIDGEALRNRLKNNLCGLNGAVMRSPDL</sequence>
<dbReference type="EMBL" id="LJZR01000001">
    <property type="protein sequence ID" value="KPQ37575.1"/>
    <property type="molecule type" value="Genomic_DNA"/>
</dbReference>
<accession>A0A0P8A3I9</accession>
<evidence type="ECO:0000259" key="2">
    <source>
        <dbReference type="SMART" id="SM01321"/>
    </source>
</evidence>
<name>A0A0P8A3I9_9CYAN</name>
<dbReference type="SUPFAM" id="SSF143422">
    <property type="entry name" value="Transposase IS200-like"/>
    <property type="match status" value="1"/>
</dbReference>
<dbReference type="GO" id="GO:0006313">
    <property type="term" value="P:DNA transposition"/>
    <property type="evidence" value="ECO:0007669"/>
    <property type="project" value="InterPro"/>
</dbReference>
<dbReference type="GO" id="GO:0004803">
    <property type="term" value="F:transposase activity"/>
    <property type="evidence" value="ECO:0007669"/>
    <property type="project" value="InterPro"/>
</dbReference>